<evidence type="ECO:0000313" key="2">
    <source>
        <dbReference type="EMBL" id="TNN38336.1"/>
    </source>
</evidence>
<comment type="caution">
    <text evidence="2">The sequence shown here is derived from an EMBL/GenBank/DDBJ whole genome shotgun (WGS) entry which is preliminary data.</text>
</comment>
<gene>
    <name evidence="2" type="ORF">EYF80_051493</name>
</gene>
<accession>A0A4Z2FAR7</accession>
<dbReference type="AlphaFoldDB" id="A0A4Z2FAR7"/>
<dbReference type="Proteomes" id="UP000314294">
    <property type="component" value="Unassembled WGS sequence"/>
</dbReference>
<evidence type="ECO:0000256" key="1">
    <source>
        <dbReference type="SAM" id="MobiDB-lite"/>
    </source>
</evidence>
<sequence>MTTKTRKKRKRRRKKKKKKKEEEEEEEGLKCQSRVYAGLNTKPSVLRNKQEGAKTKKHKGKQPHSIVQRRLLEGNITRLRGEAARDANDRVRSPLADAKDGAAAADGEEGSESTADDSAEERESLEESERSLHSDEEEEEEDDDEAGARPEKTESSAPLAALVVQCKVERRFFCRDSSRRRPTRRVSFSAESWWRRPAGCIWYTCRPRGPRREPTPWPCVQSRAGF</sequence>
<dbReference type="EMBL" id="SRLO01001380">
    <property type="protein sequence ID" value="TNN38336.1"/>
    <property type="molecule type" value="Genomic_DNA"/>
</dbReference>
<reference evidence="2 3" key="1">
    <citation type="submission" date="2019-03" db="EMBL/GenBank/DDBJ databases">
        <title>First draft genome of Liparis tanakae, snailfish: a comprehensive survey of snailfish specific genes.</title>
        <authorList>
            <person name="Kim W."/>
            <person name="Song I."/>
            <person name="Jeong J.-H."/>
            <person name="Kim D."/>
            <person name="Kim S."/>
            <person name="Ryu S."/>
            <person name="Song J.Y."/>
            <person name="Lee S.K."/>
        </authorList>
    </citation>
    <scope>NUCLEOTIDE SEQUENCE [LARGE SCALE GENOMIC DNA]</scope>
    <source>
        <tissue evidence="2">Muscle</tissue>
    </source>
</reference>
<organism evidence="2 3">
    <name type="scientific">Liparis tanakae</name>
    <name type="common">Tanaka's snailfish</name>
    <dbReference type="NCBI Taxonomy" id="230148"/>
    <lineage>
        <taxon>Eukaryota</taxon>
        <taxon>Metazoa</taxon>
        <taxon>Chordata</taxon>
        <taxon>Craniata</taxon>
        <taxon>Vertebrata</taxon>
        <taxon>Euteleostomi</taxon>
        <taxon>Actinopterygii</taxon>
        <taxon>Neopterygii</taxon>
        <taxon>Teleostei</taxon>
        <taxon>Neoteleostei</taxon>
        <taxon>Acanthomorphata</taxon>
        <taxon>Eupercaria</taxon>
        <taxon>Perciformes</taxon>
        <taxon>Cottioidei</taxon>
        <taxon>Cottales</taxon>
        <taxon>Liparidae</taxon>
        <taxon>Liparis</taxon>
    </lineage>
</organism>
<keyword evidence="3" id="KW-1185">Reference proteome</keyword>
<feature type="compositionally biased region" description="Acidic residues" evidence="1">
    <location>
        <begin position="106"/>
        <end position="120"/>
    </location>
</feature>
<feature type="region of interest" description="Disordered" evidence="1">
    <location>
        <begin position="1"/>
        <end position="160"/>
    </location>
</feature>
<proteinExistence type="predicted"/>
<feature type="compositionally biased region" description="Basic and acidic residues" evidence="1">
    <location>
        <begin position="79"/>
        <end position="100"/>
    </location>
</feature>
<feature type="compositionally biased region" description="Basic and acidic residues" evidence="1">
    <location>
        <begin position="121"/>
        <end position="134"/>
    </location>
</feature>
<feature type="compositionally biased region" description="Basic residues" evidence="1">
    <location>
        <begin position="1"/>
        <end position="19"/>
    </location>
</feature>
<protein>
    <submittedName>
        <fullName evidence="2">Uncharacterized protein</fullName>
    </submittedName>
</protein>
<name>A0A4Z2FAR7_9TELE</name>
<feature type="compositionally biased region" description="Acidic residues" evidence="1">
    <location>
        <begin position="135"/>
        <end position="145"/>
    </location>
</feature>
<dbReference type="OrthoDB" id="1047367at2759"/>
<evidence type="ECO:0000313" key="3">
    <source>
        <dbReference type="Proteomes" id="UP000314294"/>
    </source>
</evidence>